<organism evidence="11 12">
    <name type="scientific">Pontibacillus litoralis JSM 072002</name>
    <dbReference type="NCBI Taxonomy" id="1385512"/>
    <lineage>
        <taxon>Bacteria</taxon>
        <taxon>Bacillati</taxon>
        <taxon>Bacillota</taxon>
        <taxon>Bacilli</taxon>
        <taxon>Bacillales</taxon>
        <taxon>Bacillaceae</taxon>
        <taxon>Pontibacillus</taxon>
    </lineage>
</organism>
<evidence type="ECO:0000256" key="2">
    <source>
        <dbReference type="ARBA" id="ARBA00005820"/>
    </source>
</evidence>
<dbReference type="SUPFAM" id="SSF48452">
    <property type="entry name" value="TPR-like"/>
    <property type="match status" value="1"/>
</dbReference>
<protein>
    <recommendedName>
        <fullName evidence="13">Response regulatory domain-containing protein</fullName>
    </recommendedName>
</protein>
<gene>
    <name evidence="11" type="ORF">N784_12065</name>
</gene>
<dbReference type="PANTHER" id="PTHR35807">
    <property type="entry name" value="TRANSCRIPTIONAL REGULATOR REDD-RELATED"/>
    <property type="match status" value="1"/>
</dbReference>
<dbReference type="InterPro" id="IPR016032">
    <property type="entry name" value="Sig_transdc_resp-reg_C-effctor"/>
</dbReference>
<feature type="modified residue" description="4-aspartylphosphate" evidence="7">
    <location>
        <position position="53"/>
    </location>
</feature>
<dbReference type="Gene3D" id="1.10.10.10">
    <property type="entry name" value="Winged helix-like DNA-binding domain superfamily/Winged helix DNA-binding domain"/>
    <property type="match status" value="1"/>
</dbReference>
<dbReference type="InterPro" id="IPR001789">
    <property type="entry name" value="Sig_transdc_resp-reg_receiver"/>
</dbReference>
<evidence type="ECO:0000313" key="12">
    <source>
        <dbReference type="Proteomes" id="UP000030401"/>
    </source>
</evidence>
<evidence type="ECO:0000256" key="8">
    <source>
        <dbReference type="PROSITE-ProRule" id="PRU01091"/>
    </source>
</evidence>
<dbReference type="InterPro" id="IPR051677">
    <property type="entry name" value="AfsR-DnrI-RedD_regulator"/>
</dbReference>
<dbReference type="SUPFAM" id="SSF46894">
    <property type="entry name" value="C-terminal effector domain of the bipartite response regulators"/>
    <property type="match status" value="1"/>
</dbReference>
<dbReference type="InterPro" id="IPR011006">
    <property type="entry name" value="CheY-like_superfamily"/>
</dbReference>
<dbReference type="InterPro" id="IPR005158">
    <property type="entry name" value="BTAD"/>
</dbReference>
<dbReference type="STRING" id="1385512.N784_12065"/>
<dbReference type="Gene3D" id="3.40.50.2300">
    <property type="match status" value="1"/>
</dbReference>
<dbReference type="InterPro" id="IPR001867">
    <property type="entry name" value="OmpR/PhoB-type_DNA-bd"/>
</dbReference>
<dbReference type="AlphaFoldDB" id="A0A0A5HM86"/>
<dbReference type="GO" id="GO:0003677">
    <property type="term" value="F:DNA binding"/>
    <property type="evidence" value="ECO:0007669"/>
    <property type="project" value="UniProtKB-UniRule"/>
</dbReference>
<dbReference type="Gene3D" id="1.25.40.10">
    <property type="entry name" value="Tetratricopeptide repeat domain"/>
    <property type="match status" value="1"/>
</dbReference>
<feature type="domain" description="Response regulatory" evidence="9">
    <location>
        <begin position="2"/>
        <end position="116"/>
    </location>
</feature>
<keyword evidence="4" id="KW-0805">Transcription regulation</keyword>
<comment type="similarity">
    <text evidence="2">Belongs to the AfsR/DnrI/RedD regulatory family.</text>
</comment>
<accession>A0A0A5HM86</accession>
<dbReference type="OrthoDB" id="9809318at2"/>
<dbReference type="InterPro" id="IPR036388">
    <property type="entry name" value="WH-like_DNA-bd_sf"/>
</dbReference>
<keyword evidence="3" id="KW-0902">Two-component regulatory system</keyword>
<evidence type="ECO:0008006" key="13">
    <source>
        <dbReference type="Google" id="ProtNLM"/>
    </source>
</evidence>
<dbReference type="Pfam" id="PF00072">
    <property type="entry name" value="Response_reg"/>
    <property type="match status" value="1"/>
</dbReference>
<dbReference type="GO" id="GO:0006355">
    <property type="term" value="P:regulation of DNA-templated transcription"/>
    <property type="evidence" value="ECO:0007669"/>
    <property type="project" value="InterPro"/>
</dbReference>
<feature type="domain" description="OmpR/PhoB-type" evidence="10">
    <location>
        <begin position="123"/>
        <end position="225"/>
    </location>
</feature>
<dbReference type="GO" id="GO:0000160">
    <property type="term" value="P:phosphorelay signal transduction system"/>
    <property type="evidence" value="ECO:0007669"/>
    <property type="project" value="UniProtKB-KW"/>
</dbReference>
<proteinExistence type="inferred from homology"/>
<dbReference type="eggNOG" id="COG3947">
    <property type="taxonomic scope" value="Bacteria"/>
</dbReference>
<dbReference type="GO" id="GO:0005737">
    <property type="term" value="C:cytoplasm"/>
    <property type="evidence" value="ECO:0007669"/>
    <property type="project" value="UniProtKB-SubCell"/>
</dbReference>
<dbReference type="SUPFAM" id="SSF52172">
    <property type="entry name" value="CheY-like"/>
    <property type="match status" value="1"/>
</dbReference>
<name>A0A0A5HM86_9BACI</name>
<dbReference type="PROSITE" id="PS50110">
    <property type="entry name" value="RESPONSE_REGULATORY"/>
    <property type="match status" value="1"/>
</dbReference>
<keyword evidence="5 8" id="KW-0238">DNA-binding</keyword>
<sequence>MKLVLIDDEQLALDYLQRLVKKLDNLEIIGAFSDAETAKAFILQNNVDAIFLDINLSGENGIEIAEQIAEKKPQVPIVFVTAYDEYAIRAFEVNAIDYILKPIQLDRLKMTIERIYNTVKPMHVKVENKPLKVNLFGNLSFEIHDGKKIMQWRTKKVLELFLYLIHKRNELVEKSTLVELLWPDMEYKRAFHQLYTAIYHIRKKLVKYNSYFELNSVADGYVLKTANIIVDVEHWEQQLSKLPPVCVNNIHLYEEVMELYKAPLLEYYNYVWLESRKQYFERIWVKTAFEIAETYVESSILPDAKRWYLKICQFSPLEDEAHYALMRIYAEENDSINVHQQYITLRNLLKEELDLLPNQKITNWYHNWAKKI</sequence>
<comment type="caution">
    <text evidence="11">The sequence shown here is derived from an EMBL/GenBank/DDBJ whole genome shotgun (WGS) entry which is preliminary data.</text>
</comment>
<dbReference type="PANTHER" id="PTHR35807:SF2">
    <property type="entry name" value="TRANSCRIPTIONAL ACTIVATOR DOMAIN"/>
    <property type="match status" value="1"/>
</dbReference>
<dbReference type="SMART" id="SM00448">
    <property type="entry name" value="REC"/>
    <property type="match status" value="1"/>
</dbReference>
<keyword evidence="6" id="KW-0804">Transcription</keyword>
<evidence type="ECO:0000256" key="4">
    <source>
        <dbReference type="ARBA" id="ARBA00023015"/>
    </source>
</evidence>
<evidence type="ECO:0000259" key="9">
    <source>
        <dbReference type="PROSITE" id="PS50110"/>
    </source>
</evidence>
<comment type="subcellular location">
    <subcellularLocation>
        <location evidence="1">Cytoplasm</location>
    </subcellularLocation>
</comment>
<dbReference type="InterPro" id="IPR011990">
    <property type="entry name" value="TPR-like_helical_dom_sf"/>
</dbReference>
<keyword evidence="7" id="KW-0597">Phosphoprotein</keyword>
<evidence type="ECO:0000256" key="7">
    <source>
        <dbReference type="PROSITE-ProRule" id="PRU00169"/>
    </source>
</evidence>
<dbReference type="RefSeq" id="WP_036836081.1">
    <property type="nucleotide sequence ID" value="NZ_AVPG01000032.1"/>
</dbReference>
<dbReference type="SMART" id="SM01043">
    <property type="entry name" value="BTAD"/>
    <property type="match status" value="1"/>
</dbReference>
<evidence type="ECO:0000256" key="1">
    <source>
        <dbReference type="ARBA" id="ARBA00004496"/>
    </source>
</evidence>
<dbReference type="EMBL" id="AVPG01000032">
    <property type="protein sequence ID" value="KGX84742.1"/>
    <property type="molecule type" value="Genomic_DNA"/>
</dbReference>
<dbReference type="PROSITE" id="PS51755">
    <property type="entry name" value="OMPR_PHOB"/>
    <property type="match status" value="1"/>
</dbReference>
<evidence type="ECO:0000256" key="3">
    <source>
        <dbReference type="ARBA" id="ARBA00023012"/>
    </source>
</evidence>
<evidence type="ECO:0000313" key="11">
    <source>
        <dbReference type="EMBL" id="KGX84742.1"/>
    </source>
</evidence>
<feature type="DNA-binding region" description="OmpR/PhoB-type" evidence="8">
    <location>
        <begin position="123"/>
        <end position="225"/>
    </location>
</feature>
<evidence type="ECO:0000256" key="6">
    <source>
        <dbReference type="ARBA" id="ARBA00023163"/>
    </source>
</evidence>
<dbReference type="Pfam" id="PF03704">
    <property type="entry name" value="BTAD"/>
    <property type="match status" value="1"/>
</dbReference>
<keyword evidence="12" id="KW-1185">Reference proteome</keyword>
<evidence type="ECO:0000256" key="5">
    <source>
        <dbReference type="ARBA" id="ARBA00023125"/>
    </source>
</evidence>
<dbReference type="Proteomes" id="UP000030401">
    <property type="component" value="Unassembled WGS sequence"/>
</dbReference>
<reference evidence="11 12" key="1">
    <citation type="submission" date="2013-08" db="EMBL/GenBank/DDBJ databases">
        <authorList>
            <person name="Huang J."/>
            <person name="Wang G."/>
        </authorList>
    </citation>
    <scope>NUCLEOTIDE SEQUENCE [LARGE SCALE GENOMIC DNA]</scope>
    <source>
        <strain evidence="11 12">JSM 072002</strain>
    </source>
</reference>
<evidence type="ECO:0000259" key="10">
    <source>
        <dbReference type="PROSITE" id="PS51755"/>
    </source>
</evidence>